<dbReference type="KEGG" id="jcu:105631216"/>
<dbReference type="EMBL" id="KK914327">
    <property type="protein sequence ID" value="KDP40519.1"/>
    <property type="molecule type" value="Genomic_DNA"/>
</dbReference>
<dbReference type="OrthoDB" id="851485at2759"/>
<keyword evidence="1" id="KW-0472">Membrane</keyword>
<name>A0A067L8T3_JATCU</name>
<dbReference type="Proteomes" id="UP000027138">
    <property type="component" value="Unassembled WGS sequence"/>
</dbReference>
<reference evidence="2 3" key="1">
    <citation type="journal article" date="2014" name="PLoS ONE">
        <title>Global Analysis of Gene Expression Profiles in Physic Nut (Jatropha curcas L.) Seedlings Exposed to Salt Stress.</title>
        <authorList>
            <person name="Zhang L."/>
            <person name="Zhang C."/>
            <person name="Wu P."/>
            <person name="Chen Y."/>
            <person name="Li M."/>
            <person name="Jiang H."/>
            <person name="Wu G."/>
        </authorList>
    </citation>
    <scope>NUCLEOTIDE SEQUENCE [LARGE SCALE GENOMIC DNA]</scope>
    <source>
        <strain evidence="3">cv. GZQX0401</strain>
        <tissue evidence="2">Young leaves</tissue>
    </source>
</reference>
<dbReference type="PANTHER" id="PTHR48473">
    <property type="entry name" value="TIR DOMAIN-CONTAINING PROTEIN"/>
    <property type="match status" value="1"/>
</dbReference>
<dbReference type="AlphaFoldDB" id="A0A067L8T3"/>
<accession>A0A067L8T3</accession>
<keyword evidence="1" id="KW-0812">Transmembrane</keyword>
<feature type="transmembrane region" description="Helical" evidence="1">
    <location>
        <begin position="71"/>
        <end position="92"/>
    </location>
</feature>
<sequence length="185" mass="20933">MASRSHVALSTDQLDDSNRDDSLLDRSNRRYQKEIKESNFEFGWAFVLINLVLEMLILTFDQMASLQEPQYGLVVWGLCFAMMLVCASELIYKGIIKEKLSILQCLKSLLPCSSSGNQKNPYSFFDGLILLGAKIQTAFASIGYGYLLQGKDNPIKVSFVSLIFLAFFLFARFFKNRKEATILPA</sequence>
<dbReference type="PANTHER" id="PTHR48473:SF1">
    <property type="entry name" value="TIR DOMAIN-CONTAINING PROTEIN"/>
    <property type="match status" value="1"/>
</dbReference>
<keyword evidence="3" id="KW-1185">Reference proteome</keyword>
<feature type="transmembrane region" description="Helical" evidence="1">
    <location>
        <begin position="154"/>
        <end position="174"/>
    </location>
</feature>
<evidence type="ECO:0000313" key="2">
    <source>
        <dbReference type="EMBL" id="KDP40519.1"/>
    </source>
</evidence>
<evidence type="ECO:0000313" key="3">
    <source>
        <dbReference type="Proteomes" id="UP000027138"/>
    </source>
</evidence>
<organism evidence="2 3">
    <name type="scientific">Jatropha curcas</name>
    <name type="common">Barbados nut</name>
    <dbReference type="NCBI Taxonomy" id="180498"/>
    <lineage>
        <taxon>Eukaryota</taxon>
        <taxon>Viridiplantae</taxon>
        <taxon>Streptophyta</taxon>
        <taxon>Embryophyta</taxon>
        <taxon>Tracheophyta</taxon>
        <taxon>Spermatophyta</taxon>
        <taxon>Magnoliopsida</taxon>
        <taxon>eudicotyledons</taxon>
        <taxon>Gunneridae</taxon>
        <taxon>Pentapetalae</taxon>
        <taxon>rosids</taxon>
        <taxon>fabids</taxon>
        <taxon>Malpighiales</taxon>
        <taxon>Euphorbiaceae</taxon>
        <taxon>Crotonoideae</taxon>
        <taxon>Jatropheae</taxon>
        <taxon>Jatropha</taxon>
    </lineage>
</organism>
<feature type="transmembrane region" description="Helical" evidence="1">
    <location>
        <begin position="128"/>
        <end position="148"/>
    </location>
</feature>
<keyword evidence="1" id="KW-1133">Transmembrane helix</keyword>
<proteinExistence type="predicted"/>
<evidence type="ECO:0000256" key="1">
    <source>
        <dbReference type="SAM" id="Phobius"/>
    </source>
</evidence>
<gene>
    <name evidence="2" type="ORF">JCGZ_24518</name>
</gene>
<feature type="transmembrane region" description="Helical" evidence="1">
    <location>
        <begin position="39"/>
        <end position="59"/>
    </location>
</feature>
<protein>
    <submittedName>
        <fullName evidence="2">Uncharacterized protein</fullName>
    </submittedName>
</protein>